<keyword evidence="3" id="KW-1185">Reference proteome</keyword>
<feature type="compositionally biased region" description="Basic residues" evidence="1">
    <location>
        <begin position="400"/>
        <end position="413"/>
    </location>
</feature>
<comment type="caution">
    <text evidence="2">The sequence shown here is derived from an EMBL/GenBank/DDBJ whole genome shotgun (WGS) entry which is preliminary data.</text>
</comment>
<accession>A0A409Y9G9</accession>
<dbReference type="OrthoDB" id="10514150at2759"/>
<gene>
    <name evidence="2" type="ORF">CVT24_009675</name>
</gene>
<feature type="region of interest" description="Disordered" evidence="1">
    <location>
        <begin position="1"/>
        <end position="47"/>
    </location>
</feature>
<feature type="region of interest" description="Disordered" evidence="1">
    <location>
        <begin position="311"/>
        <end position="339"/>
    </location>
</feature>
<proteinExistence type="predicted"/>
<protein>
    <submittedName>
        <fullName evidence="2">Uncharacterized protein</fullName>
    </submittedName>
</protein>
<sequence>MDSTSSTKPILIEFAPASRPPRPNHASHQSWSLPSPQATSTSQVYSSSPIRREPIILTYRSPLRRESESLLETDAATVTDILEVPRAKDEDETRTFVHPTELHHLLPLDDEWTESGAKNPPPTRKAPRRIFGWALSSNVTPSSSDRHRRRDSIPAHAESSHTRRLKAPFLAIVAKRKPSDSVIAELQKSTDAPRRNTWSSSNPKSFHISSLPSLILPKREHNLSSPTLFSKKKKTVFQPEPIEPPERRPLPPPLPLHLRQDVAASFDEEIVHWPASASLIDSLSLDSSLEYDDDEYDSSIVAFGPEVLLEDGEEASSTSTIDDSVTEPEEAITPSSSHPYALVGLPSNALLDEVRQEGEWNDVVVLEHTLEEFVLANPISVKLKLPLPRRRSSCPSLTSSKKRPRSNRSHHRPNVPLRLPRSVSSTGSIKQFDASQSVGSQRSSSPQVDSAPEGRLQPPLLVEQLLDDSDADFLDLQESVYSRTLSYVSRRESFLSDNREDFLDLGWSSAGEDSSLRIGR</sequence>
<organism evidence="2 3">
    <name type="scientific">Panaeolus cyanescens</name>
    <dbReference type="NCBI Taxonomy" id="181874"/>
    <lineage>
        <taxon>Eukaryota</taxon>
        <taxon>Fungi</taxon>
        <taxon>Dikarya</taxon>
        <taxon>Basidiomycota</taxon>
        <taxon>Agaricomycotina</taxon>
        <taxon>Agaricomycetes</taxon>
        <taxon>Agaricomycetidae</taxon>
        <taxon>Agaricales</taxon>
        <taxon>Agaricineae</taxon>
        <taxon>Galeropsidaceae</taxon>
        <taxon>Panaeolus</taxon>
    </lineage>
</organism>
<feature type="region of interest" description="Disordered" evidence="1">
    <location>
        <begin position="233"/>
        <end position="253"/>
    </location>
</feature>
<feature type="compositionally biased region" description="Polar residues" evidence="1">
    <location>
        <begin position="26"/>
        <end position="47"/>
    </location>
</feature>
<dbReference type="InParanoid" id="A0A409Y9G9"/>
<feature type="compositionally biased region" description="Low complexity" evidence="1">
    <location>
        <begin position="435"/>
        <end position="447"/>
    </location>
</feature>
<feature type="region of interest" description="Disordered" evidence="1">
    <location>
        <begin position="180"/>
        <end position="204"/>
    </location>
</feature>
<dbReference type="EMBL" id="NHTK01001347">
    <property type="protein sequence ID" value="PPQ99772.1"/>
    <property type="molecule type" value="Genomic_DNA"/>
</dbReference>
<evidence type="ECO:0000313" key="3">
    <source>
        <dbReference type="Proteomes" id="UP000284842"/>
    </source>
</evidence>
<feature type="region of interest" description="Disordered" evidence="1">
    <location>
        <begin position="389"/>
        <end position="454"/>
    </location>
</feature>
<evidence type="ECO:0000256" key="1">
    <source>
        <dbReference type="SAM" id="MobiDB-lite"/>
    </source>
</evidence>
<name>A0A409Y9G9_9AGAR</name>
<dbReference type="Proteomes" id="UP000284842">
    <property type="component" value="Unassembled WGS sequence"/>
</dbReference>
<dbReference type="AlphaFoldDB" id="A0A409Y9G9"/>
<reference evidence="2 3" key="1">
    <citation type="journal article" date="2018" name="Evol. Lett.">
        <title>Horizontal gene cluster transfer increased hallucinogenic mushroom diversity.</title>
        <authorList>
            <person name="Reynolds H.T."/>
            <person name="Vijayakumar V."/>
            <person name="Gluck-Thaler E."/>
            <person name="Korotkin H.B."/>
            <person name="Matheny P.B."/>
            <person name="Slot J.C."/>
        </authorList>
    </citation>
    <scope>NUCLEOTIDE SEQUENCE [LARGE SCALE GENOMIC DNA]</scope>
    <source>
        <strain evidence="2 3">2629</strain>
    </source>
</reference>
<feature type="region of interest" description="Disordered" evidence="1">
    <location>
        <begin position="111"/>
        <end position="162"/>
    </location>
</feature>
<evidence type="ECO:0000313" key="2">
    <source>
        <dbReference type="EMBL" id="PPQ99772.1"/>
    </source>
</evidence>